<dbReference type="RefSeq" id="WP_059211824.1">
    <property type="nucleotide sequence ID" value="NZ_KQ948687.1"/>
</dbReference>
<keyword evidence="8" id="KW-0067">ATP-binding</keyword>
<evidence type="ECO:0000313" key="14">
    <source>
        <dbReference type="Proteomes" id="UP000053669"/>
    </source>
</evidence>
<evidence type="ECO:0000256" key="9">
    <source>
        <dbReference type="ARBA" id="ARBA00022842"/>
    </source>
</evidence>
<evidence type="ECO:0000256" key="3">
    <source>
        <dbReference type="ARBA" id="ARBA00022527"/>
    </source>
</evidence>
<dbReference type="SUPFAM" id="SSF56112">
    <property type="entry name" value="Protein kinase-like (PK-like)"/>
    <property type="match status" value="1"/>
</dbReference>
<dbReference type="Gene3D" id="1.10.510.10">
    <property type="entry name" value="Transferase(Phosphotransferase) domain 1"/>
    <property type="match status" value="1"/>
</dbReference>
<comment type="caution">
    <text evidence="13">The sequence shown here is derived from an EMBL/GenBank/DDBJ whole genome shotgun (WGS) entry which is preliminary data.</text>
</comment>
<evidence type="ECO:0000256" key="2">
    <source>
        <dbReference type="ARBA" id="ARBA00012513"/>
    </source>
</evidence>
<keyword evidence="9" id="KW-0460">Magnesium</keyword>
<dbReference type="AlphaFoldDB" id="A0A101RKE3"/>
<dbReference type="InterPro" id="IPR051272">
    <property type="entry name" value="RIO-type_Ser/Thr_kinase"/>
</dbReference>
<evidence type="ECO:0000256" key="4">
    <source>
        <dbReference type="ARBA" id="ARBA00022679"/>
    </source>
</evidence>
<sequence>MSHDDLSQHPQYPALPDAFSAGANRYVPPSNDLGDVDDRFVFDFRAYDDLADGQRWSTWLSVEPLCRGPEPLPDWVVTSQGAIDTELGVLKTGKEADVHLVERADPLDAAGGVVMAAKRYRSPEHRSFHRSAAYTEGRSMKRSRDERALKRKSTFGRQVAAGEWAVSEWGALVRLWNLGLPVPYPVQIDGTEILMEWITVVDEDGAVATAPRLAQVRPARELLAVYFEQLTDALATMVQSGIVHGDLSAYNILAAGERLVIIDLPQIVDLVGNLNGMDFLQRDCANICGWFRSRGLEVDEHALFAELMAHAF</sequence>
<dbReference type="SMART" id="SM00090">
    <property type="entry name" value="RIO"/>
    <property type="match status" value="1"/>
</dbReference>
<dbReference type="GO" id="GO:0005524">
    <property type="term" value="F:ATP binding"/>
    <property type="evidence" value="ECO:0007669"/>
    <property type="project" value="UniProtKB-KW"/>
</dbReference>
<keyword evidence="7 13" id="KW-0418">Kinase</keyword>
<evidence type="ECO:0000256" key="6">
    <source>
        <dbReference type="ARBA" id="ARBA00022741"/>
    </source>
</evidence>
<dbReference type="EC" id="2.7.11.1" evidence="2"/>
<name>A0A101RKE3_9ACTN</name>
<dbReference type="Proteomes" id="UP000053669">
    <property type="component" value="Unassembled WGS sequence"/>
</dbReference>
<gene>
    <name evidence="13" type="ORF">AQJ46_48825</name>
</gene>
<reference evidence="13 14" key="1">
    <citation type="submission" date="2015-10" db="EMBL/GenBank/DDBJ databases">
        <title>Draft genome sequence of Streptomyces canus DSM 40017, type strain for the species Streptomyces canus.</title>
        <authorList>
            <person name="Ruckert C."/>
            <person name="Winkler A."/>
            <person name="Kalinowski J."/>
            <person name="Kampfer P."/>
            <person name="Glaeser S."/>
        </authorList>
    </citation>
    <scope>NUCLEOTIDE SEQUENCE [LARGE SCALE GENOMIC DNA]</scope>
    <source>
        <strain evidence="13 14">DSM 40017</strain>
    </source>
</reference>
<evidence type="ECO:0000256" key="7">
    <source>
        <dbReference type="ARBA" id="ARBA00022777"/>
    </source>
</evidence>
<dbReference type="EMBL" id="LMWU01000079">
    <property type="protein sequence ID" value="KUN56014.1"/>
    <property type="molecule type" value="Genomic_DNA"/>
</dbReference>
<comment type="similarity">
    <text evidence="1">Belongs to the protein kinase superfamily. RIO-type Ser/Thr kinase family.</text>
</comment>
<keyword evidence="3 13" id="KW-0723">Serine/threonine-protein kinase</keyword>
<evidence type="ECO:0000256" key="8">
    <source>
        <dbReference type="ARBA" id="ARBA00022840"/>
    </source>
</evidence>
<evidence type="ECO:0000256" key="5">
    <source>
        <dbReference type="ARBA" id="ARBA00022723"/>
    </source>
</evidence>
<evidence type="ECO:0000313" key="13">
    <source>
        <dbReference type="EMBL" id="KUN56014.1"/>
    </source>
</evidence>
<keyword evidence="6" id="KW-0547">Nucleotide-binding</keyword>
<feature type="domain" description="RIO kinase" evidence="12">
    <location>
        <begin position="49"/>
        <end position="309"/>
    </location>
</feature>
<evidence type="ECO:0000256" key="11">
    <source>
        <dbReference type="ARBA" id="ARBA00048679"/>
    </source>
</evidence>
<dbReference type="GO" id="GO:0046872">
    <property type="term" value="F:metal ion binding"/>
    <property type="evidence" value="ECO:0007669"/>
    <property type="project" value="UniProtKB-KW"/>
</dbReference>
<dbReference type="Gene3D" id="3.30.200.20">
    <property type="entry name" value="Phosphorylase Kinase, domain 1"/>
    <property type="match status" value="1"/>
</dbReference>
<organism evidence="13 14">
    <name type="scientific">Streptomyces canus</name>
    <dbReference type="NCBI Taxonomy" id="58343"/>
    <lineage>
        <taxon>Bacteria</taxon>
        <taxon>Bacillati</taxon>
        <taxon>Actinomycetota</taxon>
        <taxon>Actinomycetes</taxon>
        <taxon>Kitasatosporales</taxon>
        <taxon>Streptomycetaceae</taxon>
        <taxon>Streptomyces</taxon>
        <taxon>Streptomyces aurantiacus group</taxon>
    </lineage>
</organism>
<keyword evidence="4" id="KW-0808">Transferase</keyword>
<dbReference type="InterPro" id="IPR018934">
    <property type="entry name" value="RIO_dom"/>
</dbReference>
<evidence type="ECO:0000259" key="12">
    <source>
        <dbReference type="SMART" id="SM00090"/>
    </source>
</evidence>
<comment type="catalytic activity">
    <reaction evidence="10">
        <text>L-threonyl-[protein] + ATP = O-phospho-L-threonyl-[protein] + ADP + H(+)</text>
        <dbReference type="Rhea" id="RHEA:46608"/>
        <dbReference type="Rhea" id="RHEA-COMP:11060"/>
        <dbReference type="Rhea" id="RHEA-COMP:11605"/>
        <dbReference type="ChEBI" id="CHEBI:15378"/>
        <dbReference type="ChEBI" id="CHEBI:30013"/>
        <dbReference type="ChEBI" id="CHEBI:30616"/>
        <dbReference type="ChEBI" id="CHEBI:61977"/>
        <dbReference type="ChEBI" id="CHEBI:456216"/>
        <dbReference type="EC" id="2.7.11.1"/>
    </reaction>
</comment>
<dbReference type="InterPro" id="IPR011009">
    <property type="entry name" value="Kinase-like_dom_sf"/>
</dbReference>
<evidence type="ECO:0000256" key="1">
    <source>
        <dbReference type="ARBA" id="ARBA00009196"/>
    </source>
</evidence>
<keyword evidence="5" id="KW-0479">Metal-binding</keyword>
<dbReference type="Pfam" id="PF01163">
    <property type="entry name" value="RIO1"/>
    <property type="match status" value="1"/>
</dbReference>
<dbReference type="InterPro" id="IPR000687">
    <property type="entry name" value="RIO_kinase"/>
</dbReference>
<dbReference type="PANTHER" id="PTHR45723">
    <property type="entry name" value="SERINE/THREONINE-PROTEIN KINASE RIO1"/>
    <property type="match status" value="1"/>
</dbReference>
<dbReference type="GO" id="GO:0004674">
    <property type="term" value="F:protein serine/threonine kinase activity"/>
    <property type="evidence" value="ECO:0007669"/>
    <property type="project" value="UniProtKB-KW"/>
</dbReference>
<accession>A0A101RKE3</accession>
<proteinExistence type="inferred from homology"/>
<protein>
    <recommendedName>
        <fullName evidence="2">non-specific serine/threonine protein kinase</fullName>
        <ecNumber evidence="2">2.7.11.1</ecNumber>
    </recommendedName>
</protein>
<dbReference type="STRING" id="58343.AQJ46_48825"/>
<evidence type="ECO:0000256" key="10">
    <source>
        <dbReference type="ARBA" id="ARBA00047899"/>
    </source>
</evidence>
<comment type="catalytic activity">
    <reaction evidence="11">
        <text>L-seryl-[protein] + ATP = O-phospho-L-seryl-[protein] + ADP + H(+)</text>
        <dbReference type="Rhea" id="RHEA:17989"/>
        <dbReference type="Rhea" id="RHEA-COMP:9863"/>
        <dbReference type="Rhea" id="RHEA-COMP:11604"/>
        <dbReference type="ChEBI" id="CHEBI:15378"/>
        <dbReference type="ChEBI" id="CHEBI:29999"/>
        <dbReference type="ChEBI" id="CHEBI:30616"/>
        <dbReference type="ChEBI" id="CHEBI:83421"/>
        <dbReference type="ChEBI" id="CHEBI:456216"/>
        <dbReference type="EC" id="2.7.11.1"/>
    </reaction>
</comment>